<evidence type="ECO:0000313" key="10">
    <source>
        <dbReference type="EMBL" id="KKK56659.1"/>
    </source>
</evidence>
<feature type="non-terminal residue" evidence="10">
    <location>
        <position position="1"/>
    </location>
</feature>
<dbReference type="SUPFAM" id="SSF53901">
    <property type="entry name" value="Thiolase-like"/>
    <property type="match status" value="1"/>
</dbReference>
<name>A0A0F8YR92_9ZZZZ</name>
<dbReference type="GO" id="GO:0006869">
    <property type="term" value="P:lipid transport"/>
    <property type="evidence" value="ECO:0007669"/>
    <property type="project" value="UniProtKB-KW"/>
</dbReference>
<evidence type="ECO:0000259" key="8">
    <source>
        <dbReference type="Pfam" id="PF00108"/>
    </source>
</evidence>
<keyword evidence="4" id="KW-0445">Lipid transport</keyword>
<feature type="transmembrane region" description="Helical" evidence="7">
    <location>
        <begin position="50"/>
        <end position="69"/>
    </location>
</feature>
<protein>
    <recommendedName>
        <fullName evidence="1">propanoyl-CoA C-acyltransferase</fullName>
        <ecNumber evidence="1">2.3.1.176</ecNumber>
    </recommendedName>
    <alternativeName>
        <fullName evidence="6">Propanoyl-CoA C-acyltransferase</fullName>
    </alternativeName>
</protein>
<dbReference type="PANTHER" id="PTHR42870">
    <property type="entry name" value="ACETYL-COA C-ACETYLTRANSFERASE"/>
    <property type="match status" value="1"/>
</dbReference>
<organism evidence="10">
    <name type="scientific">marine sediment metagenome</name>
    <dbReference type="NCBI Taxonomy" id="412755"/>
    <lineage>
        <taxon>unclassified sequences</taxon>
        <taxon>metagenomes</taxon>
        <taxon>ecological metagenomes</taxon>
    </lineage>
</organism>
<evidence type="ECO:0000256" key="3">
    <source>
        <dbReference type="ARBA" id="ARBA00022679"/>
    </source>
</evidence>
<evidence type="ECO:0000256" key="2">
    <source>
        <dbReference type="ARBA" id="ARBA00022448"/>
    </source>
</evidence>
<dbReference type="Pfam" id="PF00108">
    <property type="entry name" value="Thiolase_N"/>
    <property type="match status" value="1"/>
</dbReference>
<keyword evidence="7" id="KW-0812">Transmembrane</keyword>
<dbReference type="Gene3D" id="3.40.47.10">
    <property type="match status" value="1"/>
</dbReference>
<dbReference type="PANTHER" id="PTHR42870:SF1">
    <property type="entry name" value="NON-SPECIFIC LIPID-TRANSFER PROTEIN-LIKE 2"/>
    <property type="match status" value="1"/>
</dbReference>
<comment type="caution">
    <text evidence="10">The sequence shown here is derived from an EMBL/GenBank/DDBJ whole genome shotgun (WGS) entry which is preliminary data.</text>
</comment>
<dbReference type="InterPro" id="IPR055140">
    <property type="entry name" value="Thiolase_C_2"/>
</dbReference>
<keyword evidence="7" id="KW-0472">Membrane</keyword>
<dbReference type="PROSITE" id="PS00737">
    <property type="entry name" value="THIOLASE_2"/>
    <property type="match status" value="1"/>
</dbReference>
<gene>
    <name evidence="10" type="ORF">LCGC14_3062300</name>
</gene>
<sequence>VTNVELACASSSRAVMLAADAIAGGIYDLALVIGAEKMQRGLLGGGEMQASYQSLMGLFIMPGAYALMAHRHMHEYGTKPEHFAKVSEKSHRNGALNPYAQYQQPLSLEEIMNSRMIAEPITLYQCSPTTDGASAVVVASAEKARQCTGKPVYLGAWAGATPIYHRDEPELSEGPTDIIARKCYEKAGVGPEDIDVAQVHDAFTPGEILSIEHLGLVPEGEGGPFVWEGGTEITGKIPVNTDGGLLSRGHPLGATGGAMIAELTRQLRGEAGPRQVQGAKTALLHNAGLGGVNVMILQS</sequence>
<proteinExistence type="predicted"/>
<dbReference type="InterPro" id="IPR020616">
    <property type="entry name" value="Thiolase_N"/>
</dbReference>
<evidence type="ECO:0000256" key="1">
    <source>
        <dbReference type="ARBA" id="ARBA00012352"/>
    </source>
</evidence>
<dbReference type="AlphaFoldDB" id="A0A0F8YR92"/>
<evidence type="ECO:0000256" key="5">
    <source>
        <dbReference type="ARBA" id="ARBA00023121"/>
    </source>
</evidence>
<dbReference type="InterPro" id="IPR016039">
    <property type="entry name" value="Thiolase-like"/>
</dbReference>
<evidence type="ECO:0000256" key="7">
    <source>
        <dbReference type="SAM" id="Phobius"/>
    </source>
</evidence>
<evidence type="ECO:0000256" key="4">
    <source>
        <dbReference type="ARBA" id="ARBA00023055"/>
    </source>
</evidence>
<feature type="domain" description="Thiolase C-terminal" evidence="9">
    <location>
        <begin position="170"/>
        <end position="289"/>
    </location>
</feature>
<dbReference type="GO" id="GO:0016747">
    <property type="term" value="F:acyltransferase activity, transferring groups other than amino-acyl groups"/>
    <property type="evidence" value="ECO:0007669"/>
    <property type="project" value="InterPro"/>
</dbReference>
<dbReference type="GO" id="GO:0008289">
    <property type="term" value="F:lipid binding"/>
    <property type="evidence" value="ECO:0007669"/>
    <property type="project" value="UniProtKB-KW"/>
</dbReference>
<dbReference type="InterPro" id="IPR020613">
    <property type="entry name" value="Thiolase_CS"/>
</dbReference>
<keyword evidence="2" id="KW-0813">Transport</keyword>
<dbReference type="CDD" id="cd00829">
    <property type="entry name" value="SCP-x_thiolase"/>
    <property type="match status" value="1"/>
</dbReference>
<dbReference type="Pfam" id="PF22691">
    <property type="entry name" value="Thiolase_C_1"/>
    <property type="match status" value="1"/>
</dbReference>
<keyword evidence="7" id="KW-1133">Transmembrane helix</keyword>
<keyword evidence="3" id="KW-0808">Transferase</keyword>
<dbReference type="EC" id="2.3.1.176" evidence="1"/>
<keyword evidence="5" id="KW-0446">Lipid-binding</keyword>
<dbReference type="EMBL" id="LAZR01064882">
    <property type="protein sequence ID" value="KKK56659.1"/>
    <property type="molecule type" value="Genomic_DNA"/>
</dbReference>
<evidence type="ECO:0000259" key="9">
    <source>
        <dbReference type="Pfam" id="PF22691"/>
    </source>
</evidence>
<evidence type="ECO:0000256" key="6">
    <source>
        <dbReference type="ARBA" id="ARBA00032316"/>
    </source>
</evidence>
<accession>A0A0F8YR92</accession>
<feature type="domain" description="Thiolase N-terminal" evidence="8">
    <location>
        <begin position="3"/>
        <end position="141"/>
    </location>
</feature>
<reference evidence="10" key="1">
    <citation type="journal article" date="2015" name="Nature">
        <title>Complex archaea that bridge the gap between prokaryotes and eukaryotes.</title>
        <authorList>
            <person name="Spang A."/>
            <person name="Saw J.H."/>
            <person name="Jorgensen S.L."/>
            <person name="Zaremba-Niedzwiedzka K."/>
            <person name="Martijn J."/>
            <person name="Lind A.E."/>
            <person name="van Eijk R."/>
            <person name="Schleper C."/>
            <person name="Guy L."/>
            <person name="Ettema T.J."/>
        </authorList>
    </citation>
    <scope>NUCLEOTIDE SEQUENCE</scope>
</reference>